<feature type="non-terminal residue" evidence="2">
    <location>
        <position position="1"/>
    </location>
</feature>
<accession>S7XIG3</accession>
<dbReference type="GO" id="GO:0019843">
    <property type="term" value="F:rRNA binding"/>
    <property type="evidence" value="ECO:0007669"/>
    <property type="project" value="InterPro"/>
</dbReference>
<dbReference type="Proteomes" id="UP000014978">
    <property type="component" value="Unassembled WGS sequence"/>
</dbReference>
<gene>
    <name evidence="2" type="ORF">SLOPH_2725</name>
</gene>
<dbReference type="InterPro" id="IPR007109">
    <property type="entry name" value="Brix"/>
</dbReference>
<name>S7XIG3_SPRLO</name>
<sequence>KNINNNIINDINNIFTNVEYKTSDELQRIILFYKNNNILHIRHYKIIKDNTDVVRVGLKEIGPRIDLNID</sequence>
<dbReference type="GO" id="GO:0006364">
    <property type="term" value="P:rRNA processing"/>
    <property type="evidence" value="ECO:0007669"/>
    <property type="project" value="InterPro"/>
</dbReference>
<evidence type="ECO:0000259" key="1">
    <source>
        <dbReference type="PROSITE" id="PS50833"/>
    </source>
</evidence>
<protein>
    <submittedName>
        <fullName evidence="2">Putative Brix domain protein</fullName>
    </submittedName>
</protein>
<proteinExistence type="predicted"/>
<feature type="domain" description="Brix" evidence="1">
    <location>
        <begin position="1"/>
        <end position="70"/>
    </location>
</feature>
<dbReference type="OrthoDB" id="264354at2759"/>
<dbReference type="VEuPathDB" id="MicrosporidiaDB:SLOPH_2725"/>
<evidence type="ECO:0000313" key="2">
    <source>
        <dbReference type="EMBL" id="EPR78819.1"/>
    </source>
</evidence>
<dbReference type="InParanoid" id="S7XIG3"/>
<evidence type="ECO:0000313" key="3">
    <source>
        <dbReference type="Proteomes" id="UP000014978"/>
    </source>
</evidence>
<keyword evidence="3" id="KW-1185">Reference proteome</keyword>
<dbReference type="HOGENOM" id="CLU_2764959_0_0_1"/>
<dbReference type="Pfam" id="PF04427">
    <property type="entry name" value="Brix"/>
    <property type="match status" value="1"/>
</dbReference>
<dbReference type="PROSITE" id="PS50833">
    <property type="entry name" value="BRIX"/>
    <property type="match status" value="1"/>
</dbReference>
<comment type="caution">
    <text evidence="2">The sequence shown here is derived from an EMBL/GenBank/DDBJ whole genome shotgun (WGS) entry which is preliminary data.</text>
</comment>
<dbReference type="EMBL" id="ATCN01000548">
    <property type="protein sequence ID" value="EPR78819.1"/>
    <property type="molecule type" value="Genomic_DNA"/>
</dbReference>
<dbReference type="AlphaFoldDB" id="S7XIG3"/>
<reference evidence="3" key="1">
    <citation type="journal article" date="2013" name="PLoS Genet.">
        <title>The genome of Spraguea lophii and the basis of host-microsporidian interactions.</title>
        <authorList>
            <person name="Campbell S.E."/>
            <person name="Williams T.A."/>
            <person name="Yousuf A."/>
            <person name="Soanes D.M."/>
            <person name="Paszkiewicz K.H."/>
            <person name="Williams B.A.P."/>
        </authorList>
    </citation>
    <scope>NUCLEOTIDE SEQUENCE [LARGE SCALE GENOMIC DNA]</scope>
    <source>
        <strain evidence="3">42_110</strain>
    </source>
</reference>
<organism evidence="2 3">
    <name type="scientific">Spraguea lophii (strain 42_110)</name>
    <name type="common">Microsporidian parasite</name>
    <dbReference type="NCBI Taxonomy" id="1358809"/>
    <lineage>
        <taxon>Eukaryota</taxon>
        <taxon>Fungi</taxon>
        <taxon>Fungi incertae sedis</taxon>
        <taxon>Microsporidia</taxon>
        <taxon>Spragueidae</taxon>
        <taxon>Spraguea</taxon>
    </lineage>
</organism>